<accession>A0A1H6XVR8</accession>
<evidence type="ECO:0000313" key="2">
    <source>
        <dbReference type="EMBL" id="SEJ30847.1"/>
    </source>
</evidence>
<dbReference type="RefSeq" id="WP_091315525.1">
    <property type="nucleotide sequence ID" value="NZ_CBCSJU010000009.1"/>
</dbReference>
<gene>
    <name evidence="2" type="ORF">SAMN05660918_2930</name>
</gene>
<keyword evidence="1" id="KW-0812">Transmembrane</keyword>
<dbReference type="Pfam" id="PF19589">
    <property type="entry name" value="DUF6095"/>
    <property type="match status" value="1"/>
</dbReference>
<dbReference type="AlphaFoldDB" id="A0A1H6XVR8"/>
<evidence type="ECO:0000256" key="1">
    <source>
        <dbReference type="SAM" id="Phobius"/>
    </source>
</evidence>
<organism evidence="2 3">
    <name type="scientific">Flavobacterium terrigena</name>
    <dbReference type="NCBI Taxonomy" id="402734"/>
    <lineage>
        <taxon>Bacteria</taxon>
        <taxon>Pseudomonadati</taxon>
        <taxon>Bacteroidota</taxon>
        <taxon>Flavobacteriia</taxon>
        <taxon>Flavobacteriales</taxon>
        <taxon>Flavobacteriaceae</taxon>
        <taxon>Flavobacterium</taxon>
    </lineage>
</organism>
<keyword evidence="1" id="KW-1133">Transmembrane helix</keyword>
<sequence>MSVNKEVLNKGLRFLLGSLPTLFIGVFILNSSFKNQKHPFFIYVLILAVLICAFAVYLMFKGINTIMKSMFEK</sequence>
<name>A0A1H6XVR8_9FLAO</name>
<reference evidence="3" key="1">
    <citation type="submission" date="2016-10" db="EMBL/GenBank/DDBJ databases">
        <authorList>
            <person name="Varghese N."/>
            <person name="Submissions S."/>
        </authorList>
    </citation>
    <scope>NUCLEOTIDE SEQUENCE [LARGE SCALE GENOMIC DNA]</scope>
    <source>
        <strain evidence="3">DSM 17934</strain>
    </source>
</reference>
<dbReference type="OrthoDB" id="1447634at2"/>
<protein>
    <submittedName>
        <fullName evidence="2">Uncharacterized protein</fullName>
    </submittedName>
</protein>
<keyword evidence="3" id="KW-1185">Reference proteome</keyword>
<keyword evidence="1" id="KW-0472">Membrane</keyword>
<dbReference type="Proteomes" id="UP000199702">
    <property type="component" value="Unassembled WGS sequence"/>
</dbReference>
<feature type="transmembrane region" description="Helical" evidence="1">
    <location>
        <begin position="41"/>
        <end position="60"/>
    </location>
</feature>
<feature type="transmembrane region" description="Helical" evidence="1">
    <location>
        <begin position="12"/>
        <end position="29"/>
    </location>
</feature>
<proteinExistence type="predicted"/>
<dbReference type="STRING" id="402734.SAMN05660918_2930"/>
<dbReference type="InterPro" id="IPR046077">
    <property type="entry name" value="DUF6095"/>
</dbReference>
<dbReference type="EMBL" id="FNYA01000009">
    <property type="protein sequence ID" value="SEJ30847.1"/>
    <property type="molecule type" value="Genomic_DNA"/>
</dbReference>
<evidence type="ECO:0000313" key="3">
    <source>
        <dbReference type="Proteomes" id="UP000199702"/>
    </source>
</evidence>